<sequence>MCGRYYLDVILRDLMEWYDIENTNIHYVPRYNIAPTQYAPVILGGERRQLHLFRWGLIPAWSKDLAIGQKMINARSETLTEKASFREAFRKRRCIVPAGGFYEWDKSRGKKIPYRFYLKNRPILSMAGLWDLWQSPEGEKIYSFAIITTEPNDTIAPYHHRMAALLDPDEEALWLDQNIQGEKLLSSLLKPYAGEPLEKQRVSEAVNAVRNDFAALLYPDEESVQLKLDL</sequence>
<keyword evidence="10" id="KW-1185">Reference proteome</keyword>
<reference evidence="10" key="1">
    <citation type="submission" date="2016-11" db="EMBL/GenBank/DDBJ databases">
        <authorList>
            <person name="Varghese N."/>
            <person name="Submissions S."/>
        </authorList>
    </citation>
    <scope>NUCLEOTIDE SEQUENCE [LARGE SCALE GENOMIC DNA]</scope>
    <source>
        <strain evidence="10">DSM 17957</strain>
    </source>
</reference>
<keyword evidence="3" id="KW-0227">DNA damage</keyword>
<evidence type="ECO:0000256" key="8">
    <source>
        <dbReference type="RuleBase" id="RU364100"/>
    </source>
</evidence>
<dbReference type="GO" id="GO:0016829">
    <property type="term" value="F:lyase activity"/>
    <property type="evidence" value="ECO:0007669"/>
    <property type="project" value="UniProtKB-KW"/>
</dbReference>
<evidence type="ECO:0000313" key="10">
    <source>
        <dbReference type="Proteomes" id="UP000184536"/>
    </source>
</evidence>
<dbReference type="GO" id="GO:0008233">
    <property type="term" value="F:peptidase activity"/>
    <property type="evidence" value="ECO:0007669"/>
    <property type="project" value="UniProtKB-KW"/>
</dbReference>
<organism evidence="9 10">
    <name type="scientific">Geosporobacter subterraneus DSM 17957</name>
    <dbReference type="NCBI Taxonomy" id="1121919"/>
    <lineage>
        <taxon>Bacteria</taxon>
        <taxon>Bacillati</taxon>
        <taxon>Bacillota</taxon>
        <taxon>Clostridia</taxon>
        <taxon>Peptostreptococcales</taxon>
        <taxon>Thermotaleaceae</taxon>
        <taxon>Geosporobacter</taxon>
    </lineage>
</organism>
<dbReference type="OrthoDB" id="9782620at2"/>
<evidence type="ECO:0000313" key="9">
    <source>
        <dbReference type="EMBL" id="SHJ74565.1"/>
    </source>
</evidence>
<evidence type="ECO:0000256" key="5">
    <source>
        <dbReference type="ARBA" id="ARBA00023124"/>
    </source>
</evidence>
<keyword evidence="7" id="KW-0456">Lyase</keyword>
<dbReference type="PANTHER" id="PTHR13604:SF0">
    <property type="entry name" value="ABASIC SITE PROCESSING PROTEIN HMCES"/>
    <property type="match status" value="1"/>
</dbReference>
<dbReference type="RefSeq" id="WP_110941846.1">
    <property type="nucleotide sequence ID" value="NZ_FQZV01000039.1"/>
</dbReference>
<evidence type="ECO:0000256" key="1">
    <source>
        <dbReference type="ARBA" id="ARBA00008136"/>
    </source>
</evidence>
<dbReference type="GO" id="GO:0003697">
    <property type="term" value="F:single-stranded DNA binding"/>
    <property type="evidence" value="ECO:0007669"/>
    <property type="project" value="InterPro"/>
</dbReference>
<dbReference type="EMBL" id="FQZV01000039">
    <property type="protein sequence ID" value="SHJ74565.1"/>
    <property type="molecule type" value="Genomic_DNA"/>
</dbReference>
<keyword evidence="4 8" id="KW-0378">Hydrolase</keyword>
<dbReference type="EC" id="3.4.-.-" evidence="8"/>
<evidence type="ECO:0000256" key="3">
    <source>
        <dbReference type="ARBA" id="ARBA00022763"/>
    </source>
</evidence>
<dbReference type="InterPro" id="IPR003738">
    <property type="entry name" value="SRAP"/>
</dbReference>
<dbReference type="Gene3D" id="3.90.1680.10">
    <property type="entry name" value="SOS response associated peptidase-like"/>
    <property type="match status" value="1"/>
</dbReference>
<evidence type="ECO:0000256" key="7">
    <source>
        <dbReference type="ARBA" id="ARBA00023239"/>
    </source>
</evidence>
<proteinExistence type="inferred from homology"/>
<dbReference type="PANTHER" id="PTHR13604">
    <property type="entry name" value="DC12-RELATED"/>
    <property type="match status" value="1"/>
</dbReference>
<name>A0A1M6LTX2_9FIRM</name>
<dbReference type="Pfam" id="PF02586">
    <property type="entry name" value="SRAP"/>
    <property type="match status" value="1"/>
</dbReference>
<keyword evidence="6" id="KW-0238">DNA-binding</keyword>
<dbReference type="SUPFAM" id="SSF143081">
    <property type="entry name" value="BB1717-like"/>
    <property type="match status" value="1"/>
</dbReference>
<evidence type="ECO:0000256" key="6">
    <source>
        <dbReference type="ARBA" id="ARBA00023125"/>
    </source>
</evidence>
<dbReference type="GO" id="GO:0106300">
    <property type="term" value="P:protein-DNA covalent cross-linking repair"/>
    <property type="evidence" value="ECO:0007669"/>
    <property type="project" value="InterPro"/>
</dbReference>
<evidence type="ECO:0000256" key="4">
    <source>
        <dbReference type="ARBA" id="ARBA00022801"/>
    </source>
</evidence>
<keyword evidence="2 8" id="KW-0645">Protease</keyword>
<dbReference type="GO" id="GO:0006508">
    <property type="term" value="P:proteolysis"/>
    <property type="evidence" value="ECO:0007669"/>
    <property type="project" value="UniProtKB-KW"/>
</dbReference>
<accession>A0A1M6LTX2</accession>
<dbReference type="AlphaFoldDB" id="A0A1M6LTX2"/>
<keyword evidence="5" id="KW-0190">Covalent protein-DNA linkage</keyword>
<comment type="similarity">
    <text evidence="1 8">Belongs to the SOS response-associated peptidase family.</text>
</comment>
<evidence type="ECO:0000256" key="2">
    <source>
        <dbReference type="ARBA" id="ARBA00022670"/>
    </source>
</evidence>
<dbReference type="InterPro" id="IPR036590">
    <property type="entry name" value="SRAP-like"/>
</dbReference>
<dbReference type="STRING" id="1121919.SAMN02745975_02768"/>
<gene>
    <name evidence="9" type="ORF">SAMN02745975_02768</name>
</gene>
<dbReference type="Proteomes" id="UP000184536">
    <property type="component" value="Unassembled WGS sequence"/>
</dbReference>
<protein>
    <recommendedName>
        <fullName evidence="8">Abasic site processing protein</fullName>
        <ecNumber evidence="8">3.4.-.-</ecNumber>
    </recommendedName>
</protein>